<accession>A0A9Q0RV56</accession>
<reference evidence="1" key="1">
    <citation type="submission" date="2022-07" db="EMBL/GenBank/DDBJ databases">
        <authorList>
            <person name="Trinca V."/>
            <person name="Uliana J.V.C."/>
            <person name="Torres T.T."/>
            <person name="Ward R.J."/>
            <person name="Monesi N."/>
        </authorList>
    </citation>
    <scope>NUCLEOTIDE SEQUENCE</scope>
    <source>
        <strain evidence="1">HSMRA1968</strain>
        <tissue evidence="1">Whole embryos</tissue>
    </source>
</reference>
<name>A0A9Q0RV56_9DIPT</name>
<proteinExistence type="predicted"/>
<sequence>MKNERVTNNRREFHF</sequence>
<keyword evidence="2" id="KW-1185">Reference proteome</keyword>
<protein>
    <submittedName>
        <fullName evidence="1">Uncharacterized protein</fullName>
    </submittedName>
</protein>
<gene>
    <name evidence="1" type="ORF">Bhyg_16446</name>
</gene>
<evidence type="ECO:0000313" key="1">
    <source>
        <dbReference type="EMBL" id="KAJ6632928.1"/>
    </source>
</evidence>
<dbReference type="Proteomes" id="UP001151699">
    <property type="component" value="Unassembled WGS sequence"/>
</dbReference>
<dbReference type="EMBL" id="WJQU01002392">
    <property type="protein sequence ID" value="KAJ6632928.1"/>
    <property type="molecule type" value="Genomic_DNA"/>
</dbReference>
<evidence type="ECO:0000313" key="2">
    <source>
        <dbReference type="Proteomes" id="UP001151699"/>
    </source>
</evidence>
<organism evidence="1 2">
    <name type="scientific">Pseudolycoriella hygida</name>
    <dbReference type="NCBI Taxonomy" id="35572"/>
    <lineage>
        <taxon>Eukaryota</taxon>
        <taxon>Metazoa</taxon>
        <taxon>Ecdysozoa</taxon>
        <taxon>Arthropoda</taxon>
        <taxon>Hexapoda</taxon>
        <taxon>Insecta</taxon>
        <taxon>Pterygota</taxon>
        <taxon>Neoptera</taxon>
        <taxon>Endopterygota</taxon>
        <taxon>Diptera</taxon>
        <taxon>Nematocera</taxon>
        <taxon>Sciaroidea</taxon>
        <taxon>Sciaridae</taxon>
        <taxon>Pseudolycoriella</taxon>
    </lineage>
</organism>
<comment type="caution">
    <text evidence="1">The sequence shown here is derived from an EMBL/GenBank/DDBJ whole genome shotgun (WGS) entry which is preliminary data.</text>
</comment>